<dbReference type="PANTHER" id="PTHR43479:SF7">
    <property type="entry name" value="TETR-FAMILY TRANSCRIPTIONAL REGULATOR"/>
    <property type="match status" value="1"/>
</dbReference>
<feature type="transmembrane region" description="Helical" evidence="3">
    <location>
        <begin position="140"/>
        <end position="161"/>
    </location>
</feature>
<dbReference type="PANTHER" id="PTHR43479">
    <property type="entry name" value="ACREF/ENVCD OPERON REPRESSOR-RELATED"/>
    <property type="match status" value="1"/>
</dbReference>
<evidence type="ECO:0000259" key="4">
    <source>
        <dbReference type="PROSITE" id="PS50977"/>
    </source>
</evidence>
<reference evidence="5" key="1">
    <citation type="journal article" date="2014" name="Int. J. Syst. Evol. Microbiol.">
        <title>Complete genome sequence of Corynebacterium casei LMG S-19264T (=DSM 44701T), isolated from a smear-ripened cheese.</title>
        <authorList>
            <consortium name="US DOE Joint Genome Institute (JGI-PGF)"/>
            <person name="Walter F."/>
            <person name="Albersmeier A."/>
            <person name="Kalinowski J."/>
            <person name="Ruckert C."/>
        </authorList>
    </citation>
    <scope>NUCLEOTIDE SEQUENCE</scope>
    <source>
        <strain evidence="5">NBRC 112290</strain>
    </source>
</reference>
<comment type="caution">
    <text evidence="5">The sequence shown here is derived from an EMBL/GenBank/DDBJ whole genome shotgun (WGS) entry which is preliminary data.</text>
</comment>
<keyword evidence="1 2" id="KW-0238">DNA-binding</keyword>
<dbReference type="InterPro" id="IPR050624">
    <property type="entry name" value="HTH-type_Tx_Regulator"/>
</dbReference>
<dbReference type="SUPFAM" id="SSF46689">
    <property type="entry name" value="Homeodomain-like"/>
    <property type="match status" value="1"/>
</dbReference>
<evidence type="ECO:0000313" key="5">
    <source>
        <dbReference type="EMBL" id="GMA32953.1"/>
    </source>
</evidence>
<dbReference type="InterPro" id="IPR001647">
    <property type="entry name" value="HTH_TetR"/>
</dbReference>
<gene>
    <name evidence="5" type="ORF">GCM10025875_29450</name>
</gene>
<feature type="domain" description="HTH tetR-type" evidence="4">
    <location>
        <begin position="6"/>
        <end position="66"/>
    </location>
</feature>
<dbReference type="AlphaFoldDB" id="A0AA37XG66"/>
<dbReference type="EMBL" id="BSUM01000001">
    <property type="protein sequence ID" value="GMA32953.1"/>
    <property type="molecule type" value="Genomic_DNA"/>
</dbReference>
<dbReference type="RefSeq" id="WP_284251655.1">
    <property type="nucleotide sequence ID" value="NZ_BSUM01000001.1"/>
</dbReference>
<feature type="DNA-binding region" description="H-T-H motif" evidence="2">
    <location>
        <begin position="29"/>
        <end position="48"/>
    </location>
</feature>
<dbReference type="Pfam" id="PF00440">
    <property type="entry name" value="TetR_N"/>
    <property type="match status" value="1"/>
</dbReference>
<name>A0AA37XG66_9MICO</name>
<organism evidence="5 6">
    <name type="scientific">Litorihabitans aurantiacus</name>
    <dbReference type="NCBI Taxonomy" id="1930061"/>
    <lineage>
        <taxon>Bacteria</taxon>
        <taxon>Bacillati</taxon>
        <taxon>Actinomycetota</taxon>
        <taxon>Actinomycetes</taxon>
        <taxon>Micrococcales</taxon>
        <taxon>Beutenbergiaceae</taxon>
        <taxon>Litorihabitans</taxon>
    </lineage>
</organism>
<sequence>MDPRIARTRHSLQRALFDLLGTRDLEDVTIADIVEHAGVNRSSFYQHYSDKDTLLADAIDSALAGDGAALPPLMELIETDAIAAIVAYLGHFEGNIDVYARVFGPHGSLVAVARLQQHVQGLAREGIESSRTQVFDGMPIDVAAAGIAGSVVAVVGAWIAMEPRPGLDVAAAWIWRVLLGPGAEQGGADPGCGSA</sequence>
<keyword evidence="3" id="KW-0812">Transmembrane</keyword>
<dbReference type="PROSITE" id="PS50977">
    <property type="entry name" value="HTH_TETR_2"/>
    <property type="match status" value="1"/>
</dbReference>
<keyword evidence="3" id="KW-0472">Membrane</keyword>
<dbReference type="Proteomes" id="UP001157161">
    <property type="component" value="Unassembled WGS sequence"/>
</dbReference>
<evidence type="ECO:0000313" key="6">
    <source>
        <dbReference type="Proteomes" id="UP001157161"/>
    </source>
</evidence>
<evidence type="ECO:0000256" key="3">
    <source>
        <dbReference type="SAM" id="Phobius"/>
    </source>
</evidence>
<dbReference type="GO" id="GO:0003677">
    <property type="term" value="F:DNA binding"/>
    <property type="evidence" value="ECO:0007669"/>
    <property type="project" value="UniProtKB-UniRule"/>
</dbReference>
<proteinExistence type="predicted"/>
<protein>
    <recommendedName>
        <fullName evidence="4">HTH tetR-type domain-containing protein</fullName>
    </recommendedName>
</protein>
<dbReference type="InterPro" id="IPR009057">
    <property type="entry name" value="Homeodomain-like_sf"/>
</dbReference>
<keyword evidence="6" id="KW-1185">Reference proteome</keyword>
<keyword evidence="3" id="KW-1133">Transmembrane helix</keyword>
<evidence type="ECO:0000256" key="2">
    <source>
        <dbReference type="PROSITE-ProRule" id="PRU00335"/>
    </source>
</evidence>
<evidence type="ECO:0000256" key="1">
    <source>
        <dbReference type="ARBA" id="ARBA00023125"/>
    </source>
</evidence>
<dbReference type="Gene3D" id="1.10.357.10">
    <property type="entry name" value="Tetracycline Repressor, domain 2"/>
    <property type="match status" value="1"/>
</dbReference>
<reference evidence="5" key="2">
    <citation type="submission" date="2023-02" db="EMBL/GenBank/DDBJ databases">
        <authorList>
            <person name="Sun Q."/>
            <person name="Mori K."/>
        </authorList>
    </citation>
    <scope>NUCLEOTIDE SEQUENCE</scope>
    <source>
        <strain evidence="5">NBRC 112290</strain>
    </source>
</reference>
<accession>A0AA37XG66</accession>